<reference evidence="3 4" key="1">
    <citation type="submission" date="2021-12" db="EMBL/GenBank/DDBJ databases">
        <title>Genome sequence of Kibdelosporangium philippinense ATCC 49844.</title>
        <authorList>
            <person name="Fedorov E.A."/>
            <person name="Omeragic M."/>
            <person name="Shalygina K.F."/>
            <person name="Maclea K.S."/>
        </authorList>
    </citation>
    <scope>NUCLEOTIDE SEQUENCE [LARGE SCALE GENOMIC DNA]</scope>
    <source>
        <strain evidence="3 4">ATCC 49844</strain>
    </source>
</reference>
<keyword evidence="4" id="KW-1185">Reference proteome</keyword>
<dbReference type="Proteomes" id="UP001521150">
    <property type="component" value="Unassembled WGS sequence"/>
</dbReference>
<feature type="domain" description="Peptidase M16 C-terminal" evidence="2">
    <location>
        <begin position="193"/>
        <end position="368"/>
    </location>
</feature>
<dbReference type="PANTHER" id="PTHR11851">
    <property type="entry name" value="METALLOPROTEASE"/>
    <property type="match status" value="1"/>
</dbReference>
<gene>
    <name evidence="3" type="ORF">LWC34_26850</name>
</gene>
<feature type="region of interest" description="Disordered" evidence="1">
    <location>
        <begin position="1"/>
        <end position="29"/>
    </location>
</feature>
<dbReference type="RefSeq" id="WP_233727890.1">
    <property type="nucleotide sequence ID" value="NZ_JAJVCN010000002.1"/>
</dbReference>
<evidence type="ECO:0000313" key="3">
    <source>
        <dbReference type="EMBL" id="MCE7006420.1"/>
    </source>
</evidence>
<proteinExistence type="predicted"/>
<dbReference type="EMBL" id="JAJVCN010000002">
    <property type="protein sequence ID" value="MCE7006420.1"/>
    <property type="molecule type" value="Genomic_DNA"/>
</dbReference>
<accession>A0ABS8ZF15</accession>
<comment type="caution">
    <text evidence="3">The sequence shown here is derived from an EMBL/GenBank/DDBJ whole genome shotgun (WGS) entry which is preliminary data.</text>
</comment>
<dbReference type="InterPro" id="IPR011249">
    <property type="entry name" value="Metalloenz_LuxS/M16"/>
</dbReference>
<dbReference type="SUPFAM" id="SSF63411">
    <property type="entry name" value="LuxS/MPP-like metallohydrolase"/>
    <property type="match status" value="2"/>
</dbReference>
<dbReference type="Pfam" id="PF05193">
    <property type="entry name" value="Peptidase_M16_C"/>
    <property type="match status" value="1"/>
</dbReference>
<evidence type="ECO:0000259" key="2">
    <source>
        <dbReference type="Pfam" id="PF05193"/>
    </source>
</evidence>
<dbReference type="InterPro" id="IPR007863">
    <property type="entry name" value="Peptidase_M16_C"/>
</dbReference>
<organism evidence="3 4">
    <name type="scientific">Kibdelosporangium philippinense</name>
    <dbReference type="NCBI Taxonomy" id="211113"/>
    <lineage>
        <taxon>Bacteria</taxon>
        <taxon>Bacillati</taxon>
        <taxon>Actinomycetota</taxon>
        <taxon>Actinomycetes</taxon>
        <taxon>Pseudonocardiales</taxon>
        <taxon>Pseudonocardiaceae</taxon>
        <taxon>Kibdelosporangium</taxon>
    </lineage>
</organism>
<sequence>MTPSTANCRTANEIRRTEQGPRPIPPTGVAGPIAELPNVDVSLANGLRVIAVRQPATPMVEIRLWIPFAGWEPAHPARAELLAASITTGCENNGSLAPVGGSLVAEVTPERLLISGQVLTSGLSLLLETVAHTLTSPEYVGDCVLDERRRLTTQLQMLERDAAVIARRALQRQRFGKHPAAAEMSTADAIAEINPKELRDLHKTAVVPRGATLVLVGDIDVDDAVSQADRALRDWTSSTAAQQLTSLPVITGGPLLFMSNEEAQDSQIRLSAQAVGRTHPKYPAVVLANLTLGGYFASRLAANLHGADKLHTYHAHSYIELHAGTGSVVVEIDATTEATAEVLNETRYELARLLYQPPGDAEVAAAREYALGAMHFASATQAGLAAQLVALAGTGLGMPWLLGMHSRLVNTSPTEITQAAQEFLTPVNWTGTVVANPSQLAVLAKFCAVTGP</sequence>
<protein>
    <submittedName>
        <fullName evidence="3">Insulinase family protein</fullName>
    </submittedName>
</protein>
<dbReference type="InterPro" id="IPR050361">
    <property type="entry name" value="MPP/UQCRC_Complex"/>
</dbReference>
<dbReference type="Gene3D" id="3.30.830.10">
    <property type="entry name" value="Metalloenzyme, LuxS/M16 peptidase-like"/>
    <property type="match status" value="2"/>
</dbReference>
<feature type="compositionally biased region" description="Polar residues" evidence="1">
    <location>
        <begin position="1"/>
        <end position="10"/>
    </location>
</feature>
<name>A0ABS8ZF15_9PSEU</name>
<evidence type="ECO:0000256" key="1">
    <source>
        <dbReference type="SAM" id="MobiDB-lite"/>
    </source>
</evidence>
<evidence type="ECO:0000313" key="4">
    <source>
        <dbReference type="Proteomes" id="UP001521150"/>
    </source>
</evidence>
<dbReference type="PANTHER" id="PTHR11851:SF224">
    <property type="entry name" value="PROCESSING PROTEASE"/>
    <property type="match status" value="1"/>
</dbReference>